<organism evidence="2 3">
    <name type="scientific">Sparassis crispa</name>
    <dbReference type="NCBI Taxonomy" id="139825"/>
    <lineage>
        <taxon>Eukaryota</taxon>
        <taxon>Fungi</taxon>
        <taxon>Dikarya</taxon>
        <taxon>Basidiomycota</taxon>
        <taxon>Agaricomycotina</taxon>
        <taxon>Agaricomycetes</taxon>
        <taxon>Polyporales</taxon>
        <taxon>Sparassidaceae</taxon>
        <taxon>Sparassis</taxon>
    </lineage>
</organism>
<protein>
    <submittedName>
        <fullName evidence="2">Uncharacterized protein</fullName>
    </submittedName>
</protein>
<dbReference type="STRING" id="139825.A0A401GG37"/>
<dbReference type="Proteomes" id="UP000287166">
    <property type="component" value="Unassembled WGS sequence"/>
</dbReference>
<dbReference type="EMBL" id="BFAD01000003">
    <property type="protein sequence ID" value="GBE81154.1"/>
    <property type="molecule type" value="Genomic_DNA"/>
</dbReference>
<keyword evidence="3" id="KW-1185">Reference proteome</keyword>
<gene>
    <name evidence="2" type="ORF">SCP_0308800</name>
</gene>
<dbReference type="RefSeq" id="XP_027612067.1">
    <property type="nucleotide sequence ID" value="XM_027756266.1"/>
</dbReference>
<comment type="caution">
    <text evidence="2">The sequence shown here is derived from an EMBL/GenBank/DDBJ whole genome shotgun (WGS) entry which is preliminary data.</text>
</comment>
<dbReference type="InParanoid" id="A0A401GG37"/>
<name>A0A401GG37_9APHY</name>
<evidence type="ECO:0000256" key="1">
    <source>
        <dbReference type="SAM" id="MobiDB-lite"/>
    </source>
</evidence>
<evidence type="ECO:0000313" key="3">
    <source>
        <dbReference type="Proteomes" id="UP000287166"/>
    </source>
</evidence>
<dbReference type="GeneID" id="38778071"/>
<proteinExistence type="predicted"/>
<feature type="compositionally biased region" description="Low complexity" evidence="1">
    <location>
        <begin position="323"/>
        <end position="332"/>
    </location>
</feature>
<evidence type="ECO:0000313" key="2">
    <source>
        <dbReference type="EMBL" id="GBE81154.1"/>
    </source>
</evidence>
<reference evidence="2 3" key="1">
    <citation type="journal article" date="2018" name="Sci. Rep.">
        <title>Genome sequence of the cauliflower mushroom Sparassis crispa (Hanabiratake) and its association with beneficial usage.</title>
        <authorList>
            <person name="Kiyama R."/>
            <person name="Furutani Y."/>
            <person name="Kawaguchi K."/>
            <person name="Nakanishi T."/>
        </authorList>
    </citation>
    <scope>NUCLEOTIDE SEQUENCE [LARGE SCALE GENOMIC DNA]</scope>
</reference>
<accession>A0A401GG37</accession>
<dbReference type="AlphaFoldDB" id="A0A401GG37"/>
<sequence>MDRTARPLSKLSLSTFRRASPSLATGLTSLPLTVAQDGSYLEVVGLKLSEAVTKALAQPSGPAAPHEQLGSRRPIPAGRGRTLGALIASEMKASRENLHLHRALIRTLHRPLSVLLTNVSNNVLPLLSSPALLTPLAPTPQAPTLNPTQLHALGWATFAGEVLETFDELGLGLDTDMRGDGLKPVRDGLLSVVKRVVDPLMSGIKNEMTPVIDALACVYPAPLTPSHGHGSAGGKISTGAKSPIPHPSISTLQTLVPLYSRTLARCATSTTADTILASLLISLIWHGLVALSNRPNLSTSPPGSPAVTPAGLKSKDLIQRSLSISPSTPPSSRFTLKLPPSRPPSPSTNVGARSTTVAADARALYDLLNMLPRPSADKEPTQLAREVVDEAFEALNALAALLEFVRSQAQVARGRPGGSPADACNVIELGRDLDVITTDLPLLIALPVLLRAFVPLPVEGTSEHEHSVASLLGFSEEDYRKGCLSGFGRADECAAAVGQRMSDVLRAQGSVGTMVAPERLEVIWYTLFFLSHYPYSDMFLPSQYSLFDRCPQDFIVRDLLAWCSPRHVRFLSLAVHYYLFILRVTYSSYFWALMRRIFAQAPVEIDLSVVGIWILNF</sequence>
<feature type="region of interest" description="Disordered" evidence="1">
    <location>
        <begin position="323"/>
        <end position="353"/>
    </location>
</feature>
<dbReference type="OrthoDB" id="1734943at2759"/>